<evidence type="ECO:0000256" key="1">
    <source>
        <dbReference type="SAM" id="SignalP"/>
    </source>
</evidence>
<feature type="domain" description="DUF3108" evidence="2">
    <location>
        <begin position="35"/>
        <end position="220"/>
    </location>
</feature>
<name>A0ABN0RL65_9FLAO</name>
<evidence type="ECO:0000313" key="3">
    <source>
        <dbReference type="EMBL" id="EWH12604.1"/>
    </source>
</evidence>
<dbReference type="RefSeq" id="WP_034646453.1">
    <property type="nucleotide sequence ID" value="NZ_ARZX01000020.1"/>
</dbReference>
<proteinExistence type="predicted"/>
<dbReference type="Pfam" id="PF21347">
    <property type="entry name" value="DUF3108_like"/>
    <property type="match status" value="1"/>
</dbReference>
<dbReference type="Proteomes" id="UP000019275">
    <property type="component" value="Unassembled WGS sequence"/>
</dbReference>
<dbReference type="Gene3D" id="2.40.360.20">
    <property type="match status" value="1"/>
</dbReference>
<gene>
    <name evidence="3" type="ORF">KLA_13921</name>
</gene>
<feature type="signal peptide" evidence="1">
    <location>
        <begin position="1"/>
        <end position="20"/>
    </location>
</feature>
<keyword evidence="1" id="KW-0732">Signal</keyword>
<protein>
    <recommendedName>
        <fullName evidence="2">DUF3108 domain-containing protein</fullName>
    </recommendedName>
</protein>
<comment type="caution">
    <text evidence="3">The sequence shown here is derived from an EMBL/GenBank/DDBJ whole genome shotgun (WGS) entry which is preliminary data.</text>
</comment>
<evidence type="ECO:0000313" key="4">
    <source>
        <dbReference type="Proteomes" id="UP000019275"/>
    </source>
</evidence>
<dbReference type="InterPro" id="IPR049279">
    <property type="entry name" value="DUF3108-like"/>
</dbReference>
<organism evidence="3 4">
    <name type="scientific">Cellulophaga geojensis KL-A</name>
    <dbReference type="NCBI Taxonomy" id="1328323"/>
    <lineage>
        <taxon>Bacteria</taxon>
        <taxon>Pseudomonadati</taxon>
        <taxon>Bacteroidota</taxon>
        <taxon>Flavobacteriia</taxon>
        <taxon>Flavobacteriales</taxon>
        <taxon>Flavobacteriaceae</taxon>
        <taxon>Cellulophaga</taxon>
    </lineage>
</organism>
<accession>A0ABN0RL65</accession>
<evidence type="ECO:0000259" key="2">
    <source>
        <dbReference type="Pfam" id="PF21347"/>
    </source>
</evidence>
<keyword evidence="4" id="KW-1185">Reference proteome</keyword>
<dbReference type="EMBL" id="ARZX01000020">
    <property type="protein sequence ID" value="EWH12604.1"/>
    <property type="molecule type" value="Genomic_DNA"/>
</dbReference>
<reference evidence="3 4" key="1">
    <citation type="journal article" date="2014" name="Genome Announc.">
        <title>Draft Genome Sequence of the Carrageenan-Degrading Bacterium Cellulophaga sp. Strain KL-A, Isolated from Decaying Marine Algae.</title>
        <authorList>
            <person name="Shan D."/>
            <person name="Ying J."/>
            <person name="Li X."/>
            <person name="Gao Z."/>
            <person name="Wei G."/>
            <person name="Shao Z."/>
        </authorList>
    </citation>
    <scope>NUCLEOTIDE SEQUENCE [LARGE SCALE GENOMIC DNA]</scope>
    <source>
        <strain evidence="3 4">KL-A</strain>
    </source>
</reference>
<feature type="chain" id="PRO_5046571049" description="DUF3108 domain-containing protein" evidence="1">
    <location>
        <begin position="21"/>
        <end position="225"/>
    </location>
</feature>
<sequence length="225" mass="25165">MKTYTIILALILTCSTAIFAQGDCSKYYPFNSDVKAEITSYDKKGKKTTSVNYTVKSVNNNIATIATELYDKKGEFITNTEYDIECTEKGISIDFKSMFNNQLLKQYKDMDLELTGNNINLPNNLTPGTTLPDANLDMVVKTGAIKLKMFIKMTNRKVLGNETVTTPAGTFDCVILTNDTEIKMGIKSTTKYKQWIAEGIGMVKSEDYNKNGKLISTNILTKFKN</sequence>